<dbReference type="PANTHER" id="PTHR11439:SF467">
    <property type="entry name" value="INTEGRASE CATALYTIC DOMAIN-CONTAINING PROTEIN"/>
    <property type="match status" value="1"/>
</dbReference>
<proteinExistence type="predicted"/>
<dbReference type="PANTHER" id="PTHR11439">
    <property type="entry name" value="GAG-POL-RELATED RETROTRANSPOSON"/>
    <property type="match status" value="1"/>
</dbReference>
<dbReference type="STRING" id="1097556.S0BE30"/>
<organism evidence="1 2">
    <name type="scientific">Taphrina deformans (strain PYCC 5710 / ATCC 11124 / CBS 356.35 / IMI 108563 / JCM 9778 / NBRC 8474)</name>
    <name type="common">Peach leaf curl fungus</name>
    <name type="synonym">Lalaria deformans</name>
    <dbReference type="NCBI Taxonomy" id="1097556"/>
    <lineage>
        <taxon>Eukaryota</taxon>
        <taxon>Fungi</taxon>
        <taxon>Dikarya</taxon>
        <taxon>Ascomycota</taxon>
        <taxon>Taphrinomycotina</taxon>
        <taxon>Taphrinomycetes</taxon>
        <taxon>Taphrinales</taxon>
        <taxon>Taphrinaceae</taxon>
        <taxon>Taphrina</taxon>
    </lineage>
</organism>
<dbReference type="AlphaFoldDB" id="S0BE30"/>
<dbReference type="Proteomes" id="UP000013776">
    <property type="component" value="Unassembled WGS sequence"/>
</dbReference>
<dbReference type="CDD" id="cd09272">
    <property type="entry name" value="RNase_HI_RT_Ty1"/>
    <property type="match status" value="1"/>
</dbReference>
<evidence type="ECO:0000313" key="1">
    <source>
        <dbReference type="EMBL" id="CCG81308.1"/>
    </source>
</evidence>
<dbReference type="EMBL" id="CAHR02000035">
    <property type="protein sequence ID" value="CCG81308.1"/>
    <property type="molecule type" value="Genomic_DNA"/>
</dbReference>
<comment type="caution">
    <text evidence="1">The sequence shown here is derived from an EMBL/GenBank/DDBJ whole genome shotgun (WGS) entry which is preliminary data.</text>
</comment>
<protein>
    <recommendedName>
        <fullName evidence="3">Reverse transcriptase Ty1/copia-type domain-containing protein</fullName>
    </recommendedName>
</protein>
<dbReference type="OrthoDB" id="3432594at2759"/>
<dbReference type="eggNOG" id="KOG0017">
    <property type="taxonomic scope" value="Eukaryota"/>
</dbReference>
<reference evidence="1 2" key="1">
    <citation type="journal article" date="2013" name="MBio">
        <title>Genome sequencing of the plant pathogen Taphrina deformans, the causal agent of peach leaf curl.</title>
        <authorList>
            <person name="Cisse O.H."/>
            <person name="Almeida J.M.G.C.F."/>
            <person name="Fonseca A."/>
            <person name="Kumar A.A."/>
            <person name="Salojaervi J."/>
            <person name="Overmyer K."/>
            <person name="Hauser P.M."/>
            <person name="Pagni M."/>
        </authorList>
    </citation>
    <scope>NUCLEOTIDE SEQUENCE [LARGE SCALE GENOMIC DNA]</scope>
    <source>
        <strain evidence="2">PYCC 5710 / ATCC 11124 / CBS 356.35 / IMI 108563 / JCM 9778 / NBRC 8474</strain>
    </source>
</reference>
<evidence type="ECO:0008006" key="3">
    <source>
        <dbReference type="Google" id="ProtNLM"/>
    </source>
</evidence>
<gene>
    <name evidence="1" type="ORF">TAPDE_001118</name>
</gene>
<sequence>MQVNKVIGKDGDYGYTLSQSYYIDTILDEFNMADCQPATTVFAIGVILGSLNAAKSSFEADNMAEVPYRALIGRLSWLAQCTRPDIAFQVNVLARYSIAPGRAHWTQAKHVLRYLKHTRDVVLQYQPIEQLYGYSDSDYAADPDCRHSTNGYCFFLGGSAITWALRLQKVVASSTTEAEYYGLGDASKEAVWLRELLKELGFGDRLIADATVIFGDNQGSLALAKNPAYCQGHAVDGDRRTRFGTVLT</sequence>
<name>S0BE30_TAPDE</name>
<evidence type="ECO:0000313" key="2">
    <source>
        <dbReference type="Proteomes" id="UP000013776"/>
    </source>
</evidence>
<keyword evidence="2" id="KW-1185">Reference proteome</keyword>
<accession>S0BE30</accession>